<feature type="transmembrane region" description="Helical" evidence="1">
    <location>
        <begin position="86"/>
        <end position="107"/>
    </location>
</feature>
<proteinExistence type="predicted"/>
<feature type="transmembrane region" description="Helical" evidence="1">
    <location>
        <begin position="57"/>
        <end position="79"/>
    </location>
</feature>
<organism evidence="2">
    <name type="scientific">Gordonia amarae</name>
    <dbReference type="NCBI Taxonomy" id="36821"/>
    <lineage>
        <taxon>Bacteria</taxon>
        <taxon>Bacillati</taxon>
        <taxon>Actinomycetota</taxon>
        <taxon>Actinomycetes</taxon>
        <taxon>Mycobacteriales</taxon>
        <taxon>Gordoniaceae</taxon>
        <taxon>Gordonia</taxon>
    </lineage>
</organism>
<evidence type="ECO:0000256" key="1">
    <source>
        <dbReference type="SAM" id="Phobius"/>
    </source>
</evidence>
<sequence length="172" mass="16681">MSVLTVVAAVLVFVCAAVWGTVGVLGVTGTLPGNRWFGVRSPETGKSEAAFVLANKVAGPGFIGAAVILVMGGVLTLGVDSGWSVLFALAALVVAVVTVGVVSGLGIRAAQALPDESGSGCDCCSGGDDHGATASACGDEKAGSPADDCGQSSCGSCALQGMCETDSAAGKR</sequence>
<dbReference type="InterPro" id="IPR025962">
    <property type="entry name" value="SdpI/YhfL"/>
</dbReference>
<protein>
    <submittedName>
        <fullName evidence="2">Uncharacterized protein</fullName>
    </submittedName>
</protein>
<gene>
    <name evidence="2" type="ORF">GII30_00390</name>
</gene>
<evidence type="ECO:0000313" key="2">
    <source>
        <dbReference type="EMBL" id="QHN37841.1"/>
    </source>
</evidence>
<dbReference type="EMBL" id="CP045810">
    <property type="protein sequence ID" value="QHN37841.1"/>
    <property type="molecule type" value="Genomic_DNA"/>
</dbReference>
<name>A0A857LJJ5_9ACTN</name>
<keyword evidence="1" id="KW-0812">Transmembrane</keyword>
<dbReference type="Pfam" id="PF13630">
    <property type="entry name" value="SdpI"/>
    <property type="match status" value="1"/>
</dbReference>
<reference evidence="2" key="1">
    <citation type="journal article" date="2021" name="Nat. Microbiol.">
        <title>Cocultivation of an ultrasmall environmental parasitic bacterium with lytic ability against bacteria associated with wastewater foams.</title>
        <authorList>
            <person name="Batinovic S."/>
            <person name="Rose J.J.A."/>
            <person name="Ratcliffe J."/>
            <person name="Seviour R.J."/>
            <person name="Petrovski S."/>
        </authorList>
    </citation>
    <scope>NUCLEOTIDE SEQUENCE</scope>
    <source>
        <strain evidence="2">CON44</strain>
    </source>
</reference>
<keyword evidence="1" id="KW-1133">Transmembrane helix</keyword>
<dbReference type="AlphaFoldDB" id="A0A857LJJ5"/>
<dbReference type="RefSeq" id="WP_005182973.1">
    <property type="nucleotide sequence ID" value="NZ_CP045804.1"/>
</dbReference>
<accession>A0A857LJJ5</accession>
<keyword evidence="1" id="KW-0472">Membrane</keyword>